<keyword evidence="2" id="KW-0808">Transferase</keyword>
<reference evidence="2 3" key="1">
    <citation type="submission" date="2020-08" db="EMBL/GenBank/DDBJ databases">
        <title>Genomic Encyclopedia of Type Strains, Phase IV (KMG-IV): sequencing the most valuable type-strain genomes for metagenomic binning, comparative biology and taxonomic classification.</title>
        <authorList>
            <person name="Goeker M."/>
        </authorList>
    </citation>
    <scope>NUCLEOTIDE SEQUENCE [LARGE SCALE GENOMIC DNA]</scope>
    <source>
        <strain evidence="2 3">DSM 45615</strain>
    </source>
</reference>
<dbReference type="InterPro" id="IPR029057">
    <property type="entry name" value="PRTase-like"/>
</dbReference>
<name>A0A840NZX1_9ACTN</name>
<evidence type="ECO:0000313" key="2">
    <source>
        <dbReference type="EMBL" id="MBB5134484.1"/>
    </source>
</evidence>
<organism evidence="2 3">
    <name type="scientific">Thermocatellispora tengchongensis</name>
    <dbReference type="NCBI Taxonomy" id="1073253"/>
    <lineage>
        <taxon>Bacteria</taxon>
        <taxon>Bacillati</taxon>
        <taxon>Actinomycetota</taxon>
        <taxon>Actinomycetes</taxon>
        <taxon>Streptosporangiales</taxon>
        <taxon>Streptosporangiaceae</taxon>
        <taxon>Thermocatellispora</taxon>
    </lineage>
</organism>
<gene>
    <name evidence="2" type="ORF">HNP84_004216</name>
</gene>
<comment type="caution">
    <text evidence="2">The sequence shown here is derived from an EMBL/GenBank/DDBJ whole genome shotgun (WGS) entry which is preliminary data.</text>
</comment>
<dbReference type="Gene3D" id="3.30.1310.20">
    <property type="entry name" value="PRTase-like"/>
    <property type="match status" value="1"/>
</dbReference>
<dbReference type="Proteomes" id="UP000578449">
    <property type="component" value="Unassembled WGS sequence"/>
</dbReference>
<dbReference type="EMBL" id="JACHGN010000008">
    <property type="protein sequence ID" value="MBB5134484.1"/>
    <property type="molecule type" value="Genomic_DNA"/>
</dbReference>
<dbReference type="AlphaFoldDB" id="A0A840NZX1"/>
<protein>
    <submittedName>
        <fullName evidence="2">Putative phosphoribosyltransferase</fullName>
    </submittedName>
</protein>
<keyword evidence="2" id="KW-0328">Glycosyltransferase</keyword>
<sequence>MGEVRHVFVDRRDAGVRLGERLHGHVKDGDPIVLGLPRGGVVVAFEVAAALNARLDVIVVRKLGVPFHPELGFGAIGEEGVRVLNTDVVEHAGLTEAEMAAVERRERAELERRAARYRGGRPAAPLEGRTAIVVDDGVATGGTMRAACQVAQARGAARVIAAVPVGAPEAIAVLRRSANEVICLRAPRDLFSIGSWYSDFAQTTDDEVTTLLTRAASPPARHRDGPHPAHTG</sequence>
<dbReference type="RefSeq" id="WP_312925328.1">
    <property type="nucleotide sequence ID" value="NZ_BAABIX010000007.1"/>
</dbReference>
<evidence type="ECO:0000313" key="3">
    <source>
        <dbReference type="Proteomes" id="UP000578449"/>
    </source>
</evidence>
<dbReference type="GO" id="GO:0016757">
    <property type="term" value="F:glycosyltransferase activity"/>
    <property type="evidence" value="ECO:0007669"/>
    <property type="project" value="UniProtKB-KW"/>
</dbReference>
<dbReference type="Pfam" id="PF00156">
    <property type="entry name" value="Pribosyltran"/>
    <property type="match status" value="1"/>
</dbReference>
<proteinExistence type="predicted"/>
<accession>A0A840NZX1</accession>
<evidence type="ECO:0000259" key="1">
    <source>
        <dbReference type="Pfam" id="PF00156"/>
    </source>
</evidence>
<feature type="domain" description="Phosphoribosyltransferase" evidence="1">
    <location>
        <begin position="21"/>
        <end position="183"/>
    </location>
</feature>
<dbReference type="CDD" id="cd06223">
    <property type="entry name" value="PRTases_typeI"/>
    <property type="match status" value="1"/>
</dbReference>
<dbReference type="InterPro" id="IPR000836">
    <property type="entry name" value="PRTase_dom"/>
</dbReference>
<keyword evidence="3" id="KW-1185">Reference proteome</keyword>
<dbReference type="SUPFAM" id="SSF53271">
    <property type="entry name" value="PRTase-like"/>
    <property type="match status" value="1"/>
</dbReference>
<dbReference type="Gene3D" id="3.40.50.2020">
    <property type="match status" value="1"/>
</dbReference>